<organism evidence="4 5">
    <name type="scientific">Paenibacillus barengoltzii G22</name>
    <dbReference type="NCBI Taxonomy" id="1235795"/>
    <lineage>
        <taxon>Bacteria</taxon>
        <taxon>Bacillati</taxon>
        <taxon>Bacillota</taxon>
        <taxon>Bacilli</taxon>
        <taxon>Bacillales</taxon>
        <taxon>Paenibacillaceae</taxon>
        <taxon>Paenibacillus</taxon>
    </lineage>
</organism>
<evidence type="ECO:0000259" key="3">
    <source>
        <dbReference type="Pfam" id="PF00496"/>
    </source>
</evidence>
<feature type="region of interest" description="Disordered" evidence="2">
    <location>
        <begin position="46"/>
        <end position="73"/>
    </location>
</feature>
<dbReference type="GO" id="GO:0005886">
    <property type="term" value="C:plasma membrane"/>
    <property type="evidence" value="ECO:0007669"/>
    <property type="project" value="UniProtKB-SubCell"/>
</dbReference>
<evidence type="ECO:0000313" key="4">
    <source>
        <dbReference type="EMBL" id="EOS54750.1"/>
    </source>
</evidence>
<dbReference type="Pfam" id="PF00496">
    <property type="entry name" value="SBP_bac_5"/>
    <property type="match status" value="1"/>
</dbReference>
<dbReference type="Proteomes" id="UP000019598">
    <property type="component" value="Unassembled WGS sequence"/>
</dbReference>
<dbReference type="InterPro" id="IPR023765">
    <property type="entry name" value="SBP_5_CS"/>
</dbReference>
<dbReference type="InterPro" id="IPR000914">
    <property type="entry name" value="SBP_5_dom"/>
</dbReference>
<comment type="caution">
    <text evidence="4">The sequence shown here is derived from an EMBL/GenBank/DDBJ whole genome shotgun (WGS) entry which is preliminary data.</text>
</comment>
<protein>
    <submittedName>
        <fullName evidence="4">Peptide/nickel transport system substrate-binding protein</fullName>
    </submittedName>
</protein>
<dbReference type="PROSITE" id="PS01040">
    <property type="entry name" value="SBP_BACTERIAL_5"/>
    <property type="match status" value="1"/>
</dbReference>
<dbReference type="InterPro" id="IPR039424">
    <property type="entry name" value="SBP_5"/>
</dbReference>
<evidence type="ECO:0000256" key="1">
    <source>
        <dbReference type="ARBA" id="ARBA00004193"/>
    </source>
</evidence>
<dbReference type="HOGENOM" id="CLU_017028_8_2_9"/>
<dbReference type="CDD" id="cd08500">
    <property type="entry name" value="PBP2_NikA_DppA_OppA_like_4"/>
    <property type="match status" value="1"/>
</dbReference>
<dbReference type="GO" id="GO:0015833">
    <property type="term" value="P:peptide transport"/>
    <property type="evidence" value="ECO:0007669"/>
    <property type="project" value="TreeGrafter"/>
</dbReference>
<gene>
    <name evidence="4" type="ORF">C812_03146</name>
</gene>
<name>R9L7T4_9BACL</name>
<accession>R9L7T4</accession>
<evidence type="ECO:0000313" key="5">
    <source>
        <dbReference type="Proteomes" id="UP000019598"/>
    </source>
</evidence>
<proteinExistence type="predicted"/>
<dbReference type="PANTHER" id="PTHR30290:SF62">
    <property type="entry name" value="OLIGOPEPTIDE ABC TRANSPORTER, PERIPLASMIC OLIGOPEPTIDE-BINDING PROTEIN"/>
    <property type="match status" value="1"/>
</dbReference>
<feature type="domain" description="Solute-binding protein family 5" evidence="3">
    <location>
        <begin position="147"/>
        <end position="547"/>
    </location>
</feature>
<dbReference type="AlphaFoldDB" id="R9L7T4"/>
<dbReference type="PANTHER" id="PTHR30290">
    <property type="entry name" value="PERIPLASMIC BINDING COMPONENT OF ABC TRANSPORTER"/>
    <property type="match status" value="1"/>
</dbReference>
<reference evidence="4 5" key="1">
    <citation type="submission" date="2013-04" db="EMBL/GenBank/DDBJ databases">
        <title>The Genome Sequence of Paenibacillus barengoltzii G22.</title>
        <authorList>
            <consortium name="The Broad Institute Genomics Platform"/>
            <consortium name="The Broad Institute Genome Sequencing Center for Infectious Disease"/>
            <person name="Earl A."/>
            <person name="Xavier R."/>
            <person name="Elson C."/>
            <person name="Duck W."/>
            <person name="Walker B."/>
            <person name="Young S."/>
            <person name="Zeng Q."/>
            <person name="Gargeya S."/>
            <person name="Fitzgerald M."/>
            <person name="Haas B."/>
            <person name="Abouelleil A."/>
            <person name="Allen A.W."/>
            <person name="Alvarado L."/>
            <person name="Arachchi H.M."/>
            <person name="Berlin A.M."/>
            <person name="Chapman S.B."/>
            <person name="Gainer-Dewar J."/>
            <person name="Goldberg J."/>
            <person name="Griggs A."/>
            <person name="Gujja S."/>
            <person name="Hansen M."/>
            <person name="Howarth C."/>
            <person name="Imamovic A."/>
            <person name="Ireland A."/>
            <person name="Larimer J."/>
            <person name="McCowan C."/>
            <person name="Murphy C."/>
            <person name="Pearson M."/>
            <person name="Poon T.W."/>
            <person name="Priest M."/>
            <person name="Roberts A."/>
            <person name="Saif S."/>
            <person name="Shea T."/>
            <person name="Sisk P."/>
            <person name="Sykes S."/>
            <person name="Wortman J."/>
            <person name="Nusbaum C."/>
            <person name="Birren B."/>
        </authorList>
    </citation>
    <scope>NUCLEOTIDE SEQUENCE [LARGE SCALE GENOMIC DNA]</scope>
    <source>
        <strain evidence="4 5">G22</strain>
    </source>
</reference>
<dbReference type="SUPFAM" id="SSF53850">
    <property type="entry name" value="Periplasmic binding protein-like II"/>
    <property type="match status" value="1"/>
</dbReference>
<dbReference type="GO" id="GO:1904680">
    <property type="term" value="F:peptide transmembrane transporter activity"/>
    <property type="evidence" value="ECO:0007669"/>
    <property type="project" value="TreeGrafter"/>
</dbReference>
<comment type="subcellular location">
    <subcellularLocation>
        <location evidence="1">Cell membrane</location>
        <topology evidence="1">Lipid-anchor</topology>
    </subcellularLocation>
</comment>
<dbReference type="Gene3D" id="3.10.105.10">
    <property type="entry name" value="Dipeptide-binding Protein, Domain 3"/>
    <property type="match status" value="1"/>
</dbReference>
<dbReference type="STRING" id="1235795.C812_03146"/>
<dbReference type="PATRIC" id="fig|1235795.3.peg.3114"/>
<evidence type="ECO:0000256" key="2">
    <source>
        <dbReference type="SAM" id="MobiDB-lite"/>
    </source>
</evidence>
<sequence length="674" mass="75673">MTARRAEQDAKSLMEGLIVKKSGMLGTLLLTIAVIFAGCDGNNAAAPDAAKSNNSSKGEQSKPVAGGVNTDSKEAPELAKLVAEGKLPKLEERLPKAEDIMVEPVVEELGQYGGDWTMAWTGPGDKWAVGQPTEEALFRFNADGTGVEPNVAKSYEVNEDSTVFTIHLREGMKWSDGVPFTADDVLFYWEHMLTKETFGKKIYDAYYSVDPVTGERALAEVKKVDDYTFTVTHKYPNVQFLERVAIDNKWFFAPAHFHKTILPEFVGEAKTAEIAREWGYEDVKAFLVDTGYYYWLHPQIPTLRPWVAATDPNSDQFVMERNPYYWKTDAEGRQLPYLDRIVVTKIQDPSQILLGTLAGNYNLATFGAKDFTILKENEKKGDFRVLQWTQPSWTSAGIQLNQTTKDPKLRELFRDIRFREALSIGVDRNEITEIVTNGIADPVQASVPEGVFGYQEGWAQKWAEYDPERANQLLDEIGLKRGKDGFRTFPDGSDLTLTDIESSTNADSFLELLKKYFEDMGLKFNVKVVESGAYNDLKYANEVPINTEAISVVNISFRPDTLVPLRVITPWFGHYGLYTESGGKEGFKPEGDVAKILDLWAQLKASNSKDDINRIANEIYKVHMDNQWVIGYAGPTPALVVASNKMRNVPEKAVWADEFRSLGHGHPAQFFLKQ</sequence>
<dbReference type="EMBL" id="ASSZ01000028">
    <property type="protein sequence ID" value="EOS54750.1"/>
    <property type="molecule type" value="Genomic_DNA"/>
</dbReference>
<dbReference type="Gene3D" id="3.40.190.10">
    <property type="entry name" value="Periplasmic binding protein-like II"/>
    <property type="match status" value="1"/>
</dbReference>